<dbReference type="GO" id="GO:1904680">
    <property type="term" value="F:peptide transmembrane transporter activity"/>
    <property type="evidence" value="ECO:0007669"/>
    <property type="project" value="TreeGrafter"/>
</dbReference>
<dbReference type="PANTHER" id="PTHR30290">
    <property type="entry name" value="PERIPLASMIC BINDING COMPONENT OF ABC TRANSPORTER"/>
    <property type="match status" value="1"/>
</dbReference>
<dbReference type="GO" id="GO:0043190">
    <property type="term" value="C:ATP-binding cassette (ABC) transporter complex"/>
    <property type="evidence" value="ECO:0007669"/>
    <property type="project" value="InterPro"/>
</dbReference>
<comment type="subcellular location">
    <subcellularLocation>
        <location evidence="1">Periplasm</location>
    </subcellularLocation>
</comment>
<proteinExistence type="inferred from homology"/>
<organism evidence="5 6">
    <name type="scientific">Chelatococcus reniformis</name>
    <dbReference type="NCBI Taxonomy" id="1494448"/>
    <lineage>
        <taxon>Bacteria</taxon>
        <taxon>Pseudomonadati</taxon>
        <taxon>Pseudomonadota</taxon>
        <taxon>Alphaproteobacteria</taxon>
        <taxon>Hyphomicrobiales</taxon>
        <taxon>Chelatococcaceae</taxon>
        <taxon>Chelatococcus</taxon>
    </lineage>
</organism>
<comment type="caution">
    <text evidence="5">The sequence shown here is derived from an EMBL/GenBank/DDBJ whole genome shotgun (WGS) entry which is preliminary data.</text>
</comment>
<dbReference type="PANTHER" id="PTHR30290:SF38">
    <property type="entry name" value="D,D-DIPEPTIDE-BINDING PERIPLASMIC PROTEIN DDPA-RELATED"/>
    <property type="match status" value="1"/>
</dbReference>
<feature type="domain" description="Solute-binding protein family 5" evidence="4">
    <location>
        <begin position="85"/>
        <end position="434"/>
    </location>
</feature>
<dbReference type="Gene3D" id="3.90.76.10">
    <property type="entry name" value="Dipeptide-binding Protein, Domain 1"/>
    <property type="match status" value="1"/>
</dbReference>
<dbReference type="PIRSF" id="PIRSF002741">
    <property type="entry name" value="MppA"/>
    <property type="match status" value="1"/>
</dbReference>
<dbReference type="CDD" id="cd08496">
    <property type="entry name" value="PBP2_NikA_DppA_OppA_like_9"/>
    <property type="match status" value="1"/>
</dbReference>
<dbReference type="Gene3D" id="3.40.190.10">
    <property type="entry name" value="Periplasmic binding protein-like II"/>
    <property type="match status" value="1"/>
</dbReference>
<dbReference type="Gene3D" id="3.10.105.10">
    <property type="entry name" value="Dipeptide-binding Protein, Domain 3"/>
    <property type="match status" value="1"/>
</dbReference>
<dbReference type="SUPFAM" id="SSF53850">
    <property type="entry name" value="Periplasmic binding protein-like II"/>
    <property type="match status" value="1"/>
</dbReference>
<evidence type="ECO:0000313" key="6">
    <source>
        <dbReference type="Proteomes" id="UP000637002"/>
    </source>
</evidence>
<dbReference type="InterPro" id="IPR039424">
    <property type="entry name" value="SBP_5"/>
</dbReference>
<dbReference type="GO" id="GO:0015833">
    <property type="term" value="P:peptide transport"/>
    <property type="evidence" value="ECO:0007669"/>
    <property type="project" value="TreeGrafter"/>
</dbReference>
<keyword evidence="3" id="KW-0732">Signal</keyword>
<comment type="similarity">
    <text evidence="2">Belongs to the bacterial solute-binding protein 5 family.</text>
</comment>
<dbReference type="Pfam" id="PF00496">
    <property type="entry name" value="SBP_bac_5"/>
    <property type="match status" value="1"/>
</dbReference>
<dbReference type="EMBL" id="BMGG01000001">
    <property type="protein sequence ID" value="GGC48289.1"/>
    <property type="molecule type" value="Genomic_DNA"/>
</dbReference>
<dbReference type="AlphaFoldDB" id="A0A916X8A6"/>
<reference evidence="5" key="2">
    <citation type="submission" date="2020-09" db="EMBL/GenBank/DDBJ databases">
        <authorList>
            <person name="Sun Q."/>
            <person name="Zhou Y."/>
        </authorList>
    </citation>
    <scope>NUCLEOTIDE SEQUENCE</scope>
    <source>
        <strain evidence="5">CGMCC 1.12919</strain>
    </source>
</reference>
<dbReference type="PROSITE" id="PS51318">
    <property type="entry name" value="TAT"/>
    <property type="match status" value="1"/>
</dbReference>
<reference evidence="5" key="1">
    <citation type="journal article" date="2014" name="Int. J. Syst. Evol. Microbiol.">
        <title>Complete genome sequence of Corynebacterium casei LMG S-19264T (=DSM 44701T), isolated from a smear-ripened cheese.</title>
        <authorList>
            <consortium name="US DOE Joint Genome Institute (JGI-PGF)"/>
            <person name="Walter F."/>
            <person name="Albersmeier A."/>
            <person name="Kalinowski J."/>
            <person name="Ruckert C."/>
        </authorList>
    </citation>
    <scope>NUCLEOTIDE SEQUENCE</scope>
    <source>
        <strain evidence="5">CGMCC 1.12919</strain>
    </source>
</reference>
<evidence type="ECO:0000259" key="4">
    <source>
        <dbReference type="Pfam" id="PF00496"/>
    </source>
</evidence>
<keyword evidence="6" id="KW-1185">Reference proteome</keyword>
<dbReference type="InterPro" id="IPR006311">
    <property type="entry name" value="TAT_signal"/>
</dbReference>
<sequence length="517" mass="56337">MSDAADRPWAPGRRELLALMGAAAIGALPLPAWAQGQSKGGVLKVAGAANPSSLDPATGGSGLDHTFLWPIYDTLVEWEYATLKPKPGLARWSFPEPRTMVLDLNPGITFHDGTPLDAEAVKFNLDRNRADQRSNIKADLTSIDAIEVTGPLQVTLKLKNPDFALPAILSDRAGMMVSPANIKALGGNESDRKPVGAGAWKFVSWADNERVVLARYDTYWRPGRPYLDGIEFAIIPELATGLRSVVAGQNDMAYSLPARLKPVIDRAKGLQVVTAPTLYCIQVYFNYARAPLDNVKVRQAFNYALDREVFVKAALSGLGEVAHMTLPKTHWAFDKSLVGLYPHDPDKARKLLAEAGHKDGIEISYGGYNDQDSVLRSEILQDQLGKVGIRLKSTRGTIPEISAQFFGAEKKFDVLLAAWTGRPDPSMTYALGFDKGAYYNAGREADPALVALIRQSRESEDLAARAAVFAKIQRFVMENALSAPLAFQFELDALAGRVKGYEPDLLGKPKFENVSLG</sequence>
<name>A0A916X8A6_9HYPH</name>
<accession>A0A916X8A6</accession>
<evidence type="ECO:0000256" key="2">
    <source>
        <dbReference type="ARBA" id="ARBA00005695"/>
    </source>
</evidence>
<dbReference type="InterPro" id="IPR000914">
    <property type="entry name" value="SBP_5_dom"/>
</dbReference>
<dbReference type="GO" id="GO:0030288">
    <property type="term" value="C:outer membrane-bounded periplasmic space"/>
    <property type="evidence" value="ECO:0007669"/>
    <property type="project" value="UniProtKB-ARBA"/>
</dbReference>
<gene>
    <name evidence="5" type="ORF">GCM10010994_04330</name>
</gene>
<evidence type="ECO:0000256" key="1">
    <source>
        <dbReference type="ARBA" id="ARBA00004418"/>
    </source>
</evidence>
<dbReference type="InterPro" id="IPR030678">
    <property type="entry name" value="Peptide/Ni-bd"/>
</dbReference>
<dbReference type="Proteomes" id="UP000637002">
    <property type="component" value="Unassembled WGS sequence"/>
</dbReference>
<protein>
    <submittedName>
        <fullName evidence="5">ABC transporter substrate-binding protein</fullName>
    </submittedName>
</protein>
<dbReference type="RefSeq" id="WP_188607462.1">
    <property type="nucleotide sequence ID" value="NZ_BMGG01000001.1"/>
</dbReference>
<evidence type="ECO:0000256" key="3">
    <source>
        <dbReference type="ARBA" id="ARBA00022729"/>
    </source>
</evidence>
<evidence type="ECO:0000313" key="5">
    <source>
        <dbReference type="EMBL" id="GGC48289.1"/>
    </source>
</evidence>